<proteinExistence type="predicted"/>
<evidence type="ECO:0000313" key="3">
    <source>
        <dbReference type="Proteomes" id="UP001595896"/>
    </source>
</evidence>
<reference evidence="3" key="1">
    <citation type="journal article" date="2019" name="Int. J. Syst. Evol. Microbiol.">
        <title>The Global Catalogue of Microorganisms (GCM) 10K type strain sequencing project: providing services to taxonomists for standard genome sequencing and annotation.</title>
        <authorList>
            <consortium name="The Broad Institute Genomics Platform"/>
            <consortium name="The Broad Institute Genome Sequencing Center for Infectious Disease"/>
            <person name="Wu L."/>
            <person name="Ma J."/>
        </authorList>
    </citation>
    <scope>NUCLEOTIDE SEQUENCE [LARGE SCALE GENOMIC DNA]</scope>
    <source>
        <strain evidence="3">JCM 12165</strain>
    </source>
</reference>
<keyword evidence="3" id="KW-1185">Reference proteome</keyword>
<name>A0ABV9NXS4_9BACI</name>
<organism evidence="2 3">
    <name type="scientific">Bacillus daqingensis</name>
    <dbReference type="NCBI Taxonomy" id="872396"/>
    <lineage>
        <taxon>Bacteria</taxon>
        <taxon>Bacillati</taxon>
        <taxon>Bacillota</taxon>
        <taxon>Bacilli</taxon>
        <taxon>Bacillales</taxon>
        <taxon>Bacillaceae</taxon>
        <taxon>Bacillus</taxon>
    </lineage>
</organism>
<keyword evidence="1" id="KW-1133">Transmembrane helix</keyword>
<dbReference type="Proteomes" id="UP001595896">
    <property type="component" value="Unassembled WGS sequence"/>
</dbReference>
<dbReference type="RefSeq" id="WP_377909345.1">
    <property type="nucleotide sequence ID" value="NZ_JBHSGK010000008.1"/>
</dbReference>
<accession>A0ABV9NXS4</accession>
<dbReference type="EMBL" id="JBHSGK010000008">
    <property type="protein sequence ID" value="MFC4736714.1"/>
    <property type="molecule type" value="Genomic_DNA"/>
</dbReference>
<keyword evidence="1" id="KW-0812">Transmembrane</keyword>
<keyword evidence="1" id="KW-0472">Membrane</keyword>
<feature type="transmembrane region" description="Helical" evidence="1">
    <location>
        <begin position="18"/>
        <end position="38"/>
    </location>
</feature>
<evidence type="ECO:0000256" key="1">
    <source>
        <dbReference type="SAM" id="Phobius"/>
    </source>
</evidence>
<feature type="transmembrane region" description="Helical" evidence="1">
    <location>
        <begin position="44"/>
        <end position="64"/>
    </location>
</feature>
<evidence type="ECO:0000313" key="2">
    <source>
        <dbReference type="EMBL" id="MFC4736714.1"/>
    </source>
</evidence>
<sequence length="271" mass="30427">MPDLQAHYLRTARTFQKIGTACTIAALLLAGYWILTGWPDSPDSLVPLLTLIAAGPGHFIAAAAKRHRAEKLRLTVPDVPPALEGERRIMLVPAVHWLRNMHYITMRGEGSAIVREEAEGFTKIITALLHLLGLRPYLKKQLIVENQEGVLYRLKKKRGLHQYTYLYDKHGRKLGSYKLNVWNVTRSYTTFYDEAGKQIGESDGGFSGTQFNVKNEEGEVLINVRHDGIPAEAMHLFAGARGDILQFHEDPGNLHPVHLLAPAVIQLHFRS</sequence>
<gene>
    <name evidence="2" type="ORF">ACFO4L_08980</name>
</gene>
<protein>
    <submittedName>
        <fullName evidence="2">Uncharacterized protein</fullName>
    </submittedName>
</protein>
<comment type="caution">
    <text evidence="2">The sequence shown here is derived from an EMBL/GenBank/DDBJ whole genome shotgun (WGS) entry which is preliminary data.</text>
</comment>